<keyword evidence="1" id="KW-0862">Zinc</keyword>
<dbReference type="OrthoDB" id="377209at2759"/>
<dbReference type="InterPro" id="IPR051485">
    <property type="entry name" value="SR-CTD_assoc_factor"/>
</dbReference>
<name>A0A024WIR1_PLAFA</name>
<dbReference type="GO" id="GO:0006412">
    <property type="term" value="P:translation"/>
    <property type="evidence" value="ECO:0007669"/>
    <property type="project" value="InterPro"/>
</dbReference>
<dbReference type="Gene3D" id="3.30.70.330">
    <property type="match status" value="1"/>
</dbReference>
<organism evidence="9 10">
    <name type="scientific">Plasmodium falciparum MaliPS096_E11</name>
    <dbReference type="NCBI Taxonomy" id="1036727"/>
    <lineage>
        <taxon>Eukaryota</taxon>
        <taxon>Sar</taxon>
        <taxon>Alveolata</taxon>
        <taxon>Apicomplexa</taxon>
        <taxon>Aconoidasida</taxon>
        <taxon>Haemosporida</taxon>
        <taxon>Plasmodiidae</taxon>
        <taxon>Plasmodium</taxon>
        <taxon>Plasmodium (Laverania)</taxon>
    </lineage>
</organism>
<dbReference type="InterPro" id="IPR012677">
    <property type="entry name" value="Nucleotide-bd_a/b_plait_sf"/>
</dbReference>
<dbReference type="Pfam" id="PF00076">
    <property type="entry name" value="RRM_1"/>
    <property type="match status" value="1"/>
</dbReference>
<evidence type="ECO:0000259" key="7">
    <source>
        <dbReference type="PROSITE" id="PS50128"/>
    </source>
</evidence>
<dbReference type="InterPro" id="IPR008942">
    <property type="entry name" value="ENTH_VHS"/>
</dbReference>
<evidence type="ECO:0000256" key="1">
    <source>
        <dbReference type="ARBA" id="ARBA00022833"/>
    </source>
</evidence>
<dbReference type="GO" id="GO:0003735">
    <property type="term" value="F:structural constituent of ribosome"/>
    <property type="evidence" value="ECO:0007669"/>
    <property type="project" value="InterPro"/>
</dbReference>
<keyword evidence="3" id="KW-0689">Ribosomal protein</keyword>
<evidence type="ECO:0000259" key="8">
    <source>
        <dbReference type="PROSITE" id="PS51391"/>
    </source>
</evidence>
<dbReference type="PROSITE" id="PS50102">
    <property type="entry name" value="RRM"/>
    <property type="match status" value="1"/>
</dbReference>
<dbReference type="Gene3D" id="6.20.50.150">
    <property type="match status" value="1"/>
</dbReference>
<dbReference type="PROSITE" id="PS50128">
    <property type="entry name" value="SURP"/>
    <property type="match status" value="1"/>
</dbReference>
<dbReference type="InterPro" id="IPR038582">
    <property type="entry name" value="Ribosomal_eS31_euk-type_sf"/>
</dbReference>
<gene>
    <name evidence="9" type="ORF">PFMALIP_04874</name>
</gene>
<dbReference type="PROSITE" id="PS51391">
    <property type="entry name" value="CID"/>
    <property type="match status" value="1"/>
</dbReference>
<keyword evidence="4" id="KW-0687">Ribonucleoprotein</keyword>
<sequence length="478" mass="57203">MYVTEEYLCQKFGKFGKVNSVKIMYPRKDEDKKKARISGFVCFENIEDAENAKDALDGVEMCGNIIRIGWSKAIPKFGYNTKNEISNYNMDKYNTYNNVNVNKKVIIIIPDDKKTKRIIDLLAKYVTEEGYSFEETIKEKEKDNPIFHFLFESSDLFYYYKWRVFSFAQGDSYKNWRTDPFHIFSNGYLYVPPAIEKKNKVYKKPKKEKHKKKKVKLAVLKFYKVGDDGKVFRLKRQCDNCAPGTLMASHFDRDYFLKKNKTNLEDISRIYYLYINLIYLLSDILYNCSNEFFSSWSYRKHIEDELPRIFYFLRKHIKKVDSKIKGKLFIDSLINIFNMWNCWAIYNSVFVNGLLCLLCNMKINYIDVNKSEEENDEENIDGHKIQYYDDIKRYPLSLRRNAYMYFKKNDDEINKLCLQRGLYYNEHFTKQKKIKYLLLYDNFCTNNNKIFLNSYVFQGDNNKNVTSHGESRDIQNKC</sequence>
<dbReference type="Pfam" id="PF01805">
    <property type="entry name" value="Surp"/>
    <property type="match status" value="1"/>
</dbReference>
<dbReference type="SUPFAM" id="SSF57829">
    <property type="entry name" value="Zn-binding ribosomal proteins"/>
    <property type="match status" value="1"/>
</dbReference>
<dbReference type="GO" id="GO:1990904">
    <property type="term" value="C:ribonucleoprotein complex"/>
    <property type="evidence" value="ECO:0007669"/>
    <property type="project" value="UniProtKB-KW"/>
</dbReference>
<dbReference type="InterPro" id="IPR002906">
    <property type="entry name" value="Ribosomal_eS31"/>
</dbReference>
<feature type="domain" description="SURP motif" evidence="7">
    <location>
        <begin position="118"/>
        <end position="160"/>
    </location>
</feature>
<reference evidence="9 10" key="1">
    <citation type="submission" date="2013-02" db="EMBL/GenBank/DDBJ databases">
        <title>The Genome Annotation of Plasmodium falciparum MaliPS096_E11.</title>
        <authorList>
            <consortium name="The Broad Institute Genome Sequencing Platform"/>
            <consortium name="The Broad Institute Genome Sequencing Center for Infectious Disease"/>
            <person name="Neafsey D."/>
            <person name="Hoffman S."/>
            <person name="Volkman S."/>
            <person name="Rosenthal P."/>
            <person name="Walker B."/>
            <person name="Young S.K."/>
            <person name="Zeng Q."/>
            <person name="Gargeya S."/>
            <person name="Fitzgerald M."/>
            <person name="Haas B."/>
            <person name="Abouelleil A."/>
            <person name="Allen A.W."/>
            <person name="Alvarado L."/>
            <person name="Arachchi H.M."/>
            <person name="Berlin A.M."/>
            <person name="Chapman S.B."/>
            <person name="Gainer-Dewar J."/>
            <person name="Goldberg J."/>
            <person name="Griggs A."/>
            <person name="Gujja S."/>
            <person name="Hansen M."/>
            <person name="Howarth C."/>
            <person name="Imamovic A."/>
            <person name="Ireland A."/>
            <person name="Larimer J."/>
            <person name="McCowan C."/>
            <person name="Murphy C."/>
            <person name="Pearson M."/>
            <person name="Poon T.W."/>
            <person name="Priest M."/>
            <person name="Roberts A."/>
            <person name="Saif S."/>
            <person name="Shea T."/>
            <person name="Sisk P."/>
            <person name="Sykes S."/>
            <person name="Wortman J."/>
            <person name="Nusbaum C."/>
            <person name="Birren B."/>
        </authorList>
    </citation>
    <scope>NUCLEOTIDE SEQUENCE [LARGE SCALE GENOMIC DNA]</scope>
    <source>
        <strain evidence="9 10">MaliPS096_E11</strain>
    </source>
</reference>
<dbReference type="SMART" id="SM00648">
    <property type="entry name" value="SWAP"/>
    <property type="match status" value="1"/>
</dbReference>
<dbReference type="InterPro" id="IPR000061">
    <property type="entry name" value="Surp"/>
</dbReference>
<evidence type="ECO:0000313" key="10">
    <source>
        <dbReference type="Proteomes" id="UP000030699"/>
    </source>
</evidence>
<dbReference type="Pfam" id="PF01599">
    <property type="entry name" value="Ribosomal_S27"/>
    <property type="match status" value="1"/>
</dbReference>
<dbReference type="AlphaFoldDB" id="A0A024WIR1"/>
<dbReference type="Gene3D" id="1.25.40.90">
    <property type="match status" value="1"/>
</dbReference>
<reference evidence="9 10" key="2">
    <citation type="submission" date="2013-02" db="EMBL/GenBank/DDBJ databases">
        <title>The Genome Sequence of Plasmodium falciparum MaliPS096_E11.</title>
        <authorList>
            <consortium name="The Broad Institute Genome Sequencing Platform"/>
            <consortium name="The Broad Institute Genome Sequencing Center for Infectious Disease"/>
            <person name="Neafsey D."/>
            <person name="Cheeseman I."/>
            <person name="Volkman S."/>
            <person name="Adams J."/>
            <person name="Walker B."/>
            <person name="Young S.K."/>
            <person name="Zeng Q."/>
            <person name="Gargeya S."/>
            <person name="Fitzgerald M."/>
            <person name="Haas B."/>
            <person name="Abouelleil A."/>
            <person name="Alvarado L."/>
            <person name="Arachchi H.M."/>
            <person name="Berlin A.M."/>
            <person name="Chapman S.B."/>
            <person name="Dewar J."/>
            <person name="Goldberg J."/>
            <person name="Griggs A."/>
            <person name="Gujja S."/>
            <person name="Hansen M."/>
            <person name="Howarth C."/>
            <person name="Imamovic A."/>
            <person name="Larimer J."/>
            <person name="McCowan C."/>
            <person name="Murphy C."/>
            <person name="Neiman D."/>
            <person name="Pearson M."/>
            <person name="Priest M."/>
            <person name="Roberts A."/>
            <person name="Saif S."/>
            <person name="Shea T."/>
            <person name="Sisk P."/>
            <person name="Sykes S."/>
            <person name="Wortman J."/>
            <person name="Nusbaum C."/>
            <person name="Birren B."/>
        </authorList>
    </citation>
    <scope>NUCLEOTIDE SEQUENCE [LARGE SCALE GENOMIC DNA]</scope>
    <source>
        <strain evidence="9 10">MaliPS096_E11</strain>
    </source>
</reference>
<evidence type="ECO:0000256" key="3">
    <source>
        <dbReference type="ARBA" id="ARBA00022980"/>
    </source>
</evidence>
<dbReference type="Gene3D" id="1.10.10.790">
    <property type="entry name" value="Surp module"/>
    <property type="match status" value="1"/>
</dbReference>
<dbReference type="SUPFAM" id="SSF109905">
    <property type="entry name" value="Surp module (SWAP domain)"/>
    <property type="match status" value="1"/>
</dbReference>
<protein>
    <recommendedName>
        <fullName evidence="11">RRM domain-containing protein</fullName>
    </recommendedName>
</protein>
<dbReference type="InterPro" id="IPR035979">
    <property type="entry name" value="RBD_domain_sf"/>
</dbReference>
<dbReference type="GO" id="GO:0005634">
    <property type="term" value="C:nucleus"/>
    <property type="evidence" value="ECO:0007669"/>
    <property type="project" value="TreeGrafter"/>
</dbReference>
<evidence type="ECO:0000313" key="9">
    <source>
        <dbReference type="EMBL" id="ETW47062.1"/>
    </source>
</evidence>
<keyword evidence="2 5" id="KW-0694">RNA-binding</keyword>
<dbReference type="SMART" id="SM00360">
    <property type="entry name" value="RRM"/>
    <property type="match status" value="1"/>
</dbReference>
<dbReference type="PANTHER" id="PTHR23140:SF0">
    <property type="entry name" value="U2 SNRNP-ASSOCIATED SURP MOTIF-CONTAINING PROTEIN"/>
    <property type="match status" value="1"/>
</dbReference>
<dbReference type="InterPro" id="IPR035967">
    <property type="entry name" value="SWAP/Surp_sf"/>
</dbReference>
<feature type="domain" description="RRM" evidence="6">
    <location>
        <begin position="1"/>
        <end position="73"/>
    </location>
</feature>
<evidence type="ECO:0008006" key="11">
    <source>
        <dbReference type="Google" id="ProtNLM"/>
    </source>
</evidence>
<dbReference type="GO" id="GO:0006396">
    <property type="term" value="P:RNA processing"/>
    <property type="evidence" value="ECO:0007669"/>
    <property type="project" value="InterPro"/>
</dbReference>
<dbReference type="InterPro" id="IPR006569">
    <property type="entry name" value="CID_dom"/>
</dbReference>
<evidence type="ECO:0000256" key="5">
    <source>
        <dbReference type="PROSITE-ProRule" id="PRU00176"/>
    </source>
</evidence>
<dbReference type="InterPro" id="IPR011332">
    <property type="entry name" value="Ribosomal_zn-bd"/>
</dbReference>
<dbReference type="GO" id="GO:0003723">
    <property type="term" value="F:RNA binding"/>
    <property type="evidence" value="ECO:0007669"/>
    <property type="project" value="UniProtKB-UniRule"/>
</dbReference>
<dbReference type="InterPro" id="IPR000504">
    <property type="entry name" value="RRM_dom"/>
</dbReference>
<dbReference type="PANTHER" id="PTHR23140">
    <property type="entry name" value="RNA PROCESSING PROTEIN LD23810P"/>
    <property type="match status" value="1"/>
</dbReference>
<dbReference type="EMBL" id="KI925616">
    <property type="protein sequence ID" value="ETW47062.1"/>
    <property type="molecule type" value="Genomic_DNA"/>
</dbReference>
<evidence type="ECO:0000256" key="2">
    <source>
        <dbReference type="ARBA" id="ARBA00022884"/>
    </source>
</evidence>
<feature type="domain" description="CID" evidence="8">
    <location>
        <begin position="205"/>
        <end position="362"/>
    </location>
</feature>
<dbReference type="Proteomes" id="UP000030699">
    <property type="component" value="Unassembled WGS sequence"/>
</dbReference>
<proteinExistence type="predicted"/>
<dbReference type="SMART" id="SM01402">
    <property type="entry name" value="Ribosomal_S27"/>
    <property type="match status" value="1"/>
</dbReference>
<evidence type="ECO:0000259" key="6">
    <source>
        <dbReference type="PROSITE" id="PS50102"/>
    </source>
</evidence>
<evidence type="ECO:0000256" key="4">
    <source>
        <dbReference type="ARBA" id="ARBA00023274"/>
    </source>
</evidence>
<dbReference type="GO" id="GO:0005840">
    <property type="term" value="C:ribosome"/>
    <property type="evidence" value="ECO:0007669"/>
    <property type="project" value="UniProtKB-KW"/>
</dbReference>
<dbReference type="SUPFAM" id="SSF54928">
    <property type="entry name" value="RNA-binding domain, RBD"/>
    <property type="match status" value="1"/>
</dbReference>
<accession>A0A024WIR1</accession>